<dbReference type="RefSeq" id="WP_124026190.1">
    <property type="nucleotide sequence ID" value="NZ_JBHRSN010000005.1"/>
</dbReference>
<keyword evidence="1" id="KW-1133">Transmembrane helix</keyword>
<dbReference type="Proteomes" id="UP000275281">
    <property type="component" value="Unassembled WGS sequence"/>
</dbReference>
<keyword evidence="1" id="KW-0812">Transmembrane</keyword>
<protein>
    <recommendedName>
        <fullName evidence="5">PEP-CTERM sorting domain-containing protein</fullName>
    </recommendedName>
</protein>
<proteinExistence type="predicted"/>
<dbReference type="AlphaFoldDB" id="A0A3N5ZDI9"/>
<organism evidence="3 4">
    <name type="scientific">Alteromonas sediminis</name>
    <dbReference type="NCBI Taxonomy" id="2259342"/>
    <lineage>
        <taxon>Bacteria</taxon>
        <taxon>Pseudomonadati</taxon>
        <taxon>Pseudomonadota</taxon>
        <taxon>Gammaproteobacteria</taxon>
        <taxon>Alteromonadales</taxon>
        <taxon>Alteromonadaceae</taxon>
        <taxon>Alteromonas/Salinimonas group</taxon>
        <taxon>Alteromonas</taxon>
    </lineage>
</organism>
<feature type="signal peptide" evidence="2">
    <location>
        <begin position="1"/>
        <end position="21"/>
    </location>
</feature>
<keyword evidence="1" id="KW-0472">Membrane</keyword>
<sequence>MKPLITLMFIAMAAVPATALAGKPENKPGKQAETAAAATCQANDIVINSSGDTSFSLSAGACLTSSDLLAAYQGNGSGGHNDTHLLNSSDLGALELWDTDGWLTSNSPDTDPASSWTSLGKINPAGGWTATPLEGSASSSINVTPTDGGSGGWTNAGFDVDLNGIKPMFFDQIIFSVKAGNEFALYQFDLSSLHNVYVFGGSIKVFNGKDTSHITAWLRQSTPTDVSAPAAILLLLAGTAFMALRKRK</sequence>
<accession>A0A3N5ZDI9</accession>
<evidence type="ECO:0000313" key="3">
    <source>
        <dbReference type="EMBL" id="RPJ68188.1"/>
    </source>
</evidence>
<comment type="caution">
    <text evidence="3">The sequence shown here is derived from an EMBL/GenBank/DDBJ whole genome shotgun (WGS) entry which is preliminary data.</text>
</comment>
<name>A0A3N5ZDI9_9ALTE</name>
<evidence type="ECO:0000256" key="1">
    <source>
        <dbReference type="SAM" id="Phobius"/>
    </source>
</evidence>
<feature type="transmembrane region" description="Helical" evidence="1">
    <location>
        <begin position="226"/>
        <end position="244"/>
    </location>
</feature>
<evidence type="ECO:0008006" key="5">
    <source>
        <dbReference type="Google" id="ProtNLM"/>
    </source>
</evidence>
<evidence type="ECO:0000313" key="4">
    <source>
        <dbReference type="Proteomes" id="UP000275281"/>
    </source>
</evidence>
<dbReference type="EMBL" id="RPOK01000001">
    <property type="protein sequence ID" value="RPJ68188.1"/>
    <property type="molecule type" value="Genomic_DNA"/>
</dbReference>
<feature type="chain" id="PRO_5018229109" description="PEP-CTERM sorting domain-containing protein" evidence="2">
    <location>
        <begin position="22"/>
        <end position="248"/>
    </location>
</feature>
<keyword evidence="2" id="KW-0732">Signal</keyword>
<gene>
    <name evidence="3" type="ORF">DRW07_01910</name>
</gene>
<reference evidence="3 4" key="1">
    <citation type="submission" date="2018-11" db="EMBL/GenBank/DDBJ databases">
        <authorList>
            <person name="Ye M.-Q."/>
            <person name="Du Z.-J."/>
        </authorList>
    </citation>
    <scope>NUCLEOTIDE SEQUENCE [LARGE SCALE GENOMIC DNA]</scope>
    <source>
        <strain evidence="3 4">U0105</strain>
    </source>
</reference>
<dbReference type="OrthoDB" id="6382316at2"/>
<keyword evidence="4" id="KW-1185">Reference proteome</keyword>
<evidence type="ECO:0000256" key="2">
    <source>
        <dbReference type="SAM" id="SignalP"/>
    </source>
</evidence>